<dbReference type="InterPro" id="IPR008217">
    <property type="entry name" value="Ccc1_fam"/>
</dbReference>
<gene>
    <name evidence="7" type="ORF">SAMN05216212_2187</name>
</gene>
<comment type="subcellular location">
    <subcellularLocation>
        <location evidence="1">Endomembrane system</location>
        <topology evidence="1">Multi-pass membrane protein</topology>
    </subcellularLocation>
</comment>
<dbReference type="GO" id="GO:0005384">
    <property type="term" value="F:manganese ion transmembrane transporter activity"/>
    <property type="evidence" value="ECO:0007669"/>
    <property type="project" value="InterPro"/>
</dbReference>
<dbReference type="OrthoDB" id="5506246at2"/>
<feature type="transmembrane region" description="Helical" evidence="6">
    <location>
        <begin position="31"/>
        <end position="49"/>
    </location>
</feature>
<sequence length="251" mass="27157">MENQGREALRHQHRPENIARRLQQKPRPPKLADFVLGAIDGCVTTFAIVSGAFGAGFPSVVVIIMGFSNLLADGFSMAVSNYESVHTQLEHARAARRTEERHIDLVPEGEREEIRQIFAAKGFSDDTLEEVVATICSDRRLWVDTMLAEEYGISSVPAKPVVSGLVTFLAFVLIGAFPLLPYLLQAGPVDAKFYLSCALAAVTFFAIGLCKGWVNGNPLLRAGARTLLLGGSAAMLAFLVGFLLRGLVPVS</sequence>
<dbReference type="GO" id="GO:0030026">
    <property type="term" value="P:intracellular manganese ion homeostasis"/>
    <property type="evidence" value="ECO:0007669"/>
    <property type="project" value="InterPro"/>
</dbReference>
<dbReference type="PANTHER" id="PTHR31851">
    <property type="entry name" value="FE(2+)/MN(2+) TRANSPORTER PCL1"/>
    <property type="match status" value="1"/>
</dbReference>
<accession>A0A1G9BBW6</accession>
<dbReference type="Pfam" id="PF01988">
    <property type="entry name" value="VIT1"/>
    <property type="match status" value="1"/>
</dbReference>
<evidence type="ECO:0000256" key="3">
    <source>
        <dbReference type="ARBA" id="ARBA00022989"/>
    </source>
</evidence>
<protein>
    <submittedName>
        <fullName evidence="7">Predicted Fe2+/Mn2+ transporter, VIT1/CCC1 family</fullName>
    </submittedName>
</protein>
<dbReference type="GO" id="GO:0012505">
    <property type="term" value="C:endomembrane system"/>
    <property type="evidence" value="ECO:0007669"/>
    <property type="project" value="UniProtKB-SubCell"/>
</dbReference>
<evidence type="ECO:0000256" key="4">
    <source>
        <dbReference type="ARBA" id="ARBA00023136"/>
    </source>
</evidence>
<evidence type="ECO:0000313" key="7">
    <source>
        <dbReference type="EMBL" id="SDK37018.1"/>
    </source>
</evidence>
<dbReference type="AlphaFoldDB" id="A0A1G9BBW6"/>
<keyword evidence="4 6" id="KW-0472">Membrane</keyword>
<reference evidence="8" key="1">
    <citation type="submission" date="2016-10" db="EMBL/GenBank/DDBJ databases">
        <authorList>
            <person name="Varghese N."/>
            <person name="Submissions S."/>
        </authorList>
    </citation>
    <scope>NUCLEOTIDE SEQUENCE [LARGE SCALE GENOMIC DNA]</scope>
    <source>
        <strain evidence="8">CGMCC 1.10658</strain>
    </source>
</reference>
<feature type="transmembrane region" description="Helical" evidence="6">
    <location>
        <begin position="161"/>
        <end position="181"/>
    </location>
</feature>
<feature type="transmembrane region" description="Helical" evidence="6">
    <location>
        <begin position="55"/>
        <end position="72"/>
    </location>
</feature>
<dbReference type="RefSeq" id="WP_091513495.1">
    <property type="nucleotide sequence ID" value="NZ_FNFH01000004.1"/>
</dbReference>
<feature type="compositionally biased region" description="Basic and acidic residues" evidence="5">
    <location>
        <begin position="1"/>
        <end position="19"/>
    </location>
</feature>
<evidence type="ECO:0000256" key="2">
    <source>
        <dbReference type="ARBA" id="ARBA00022692"/>
    </source>
</evidence>
<keyword evidence="8" id="KW-1185">Reference proteome</keyword>
<evidence type="ECO:0000256" key="6">
    <source>
        <dbReference type="SAM" id="Phobius"/>
    </source>
</evidence>
<evidence type="ECO:0000256" key="1">
    <source>
        <dbReference type="ARBA" id="ARBA00004127"/>
    </source>
</evidence>
<keyword evidence="2 6" id="KW-0812">Transmembrane</keyword>
<name>A0A1G9BBW6_9GAMM</name>
<dbReference type="STRING" id="658219.SAMN05216212_2187"/>
<keyword evidence="3 6" id="KW-1133">Transmembrane helix</keyword>
<organism evidence="7 8">
    <name type="scientific">Microbulbifer yueqingensis</name>
    <dbReference type="NCBI Taxonomy" id="658219"/>
    <lineage>
        <taxon>Bacteria</taxon>
        <taxon>Pseudomonadati</taxon>
        <taxon>Pseudomonadota</taxon>
        <taxon>Gammaproteobacteria</taxon>
        <taxon>Cellvibrionales</taxon>
        <taxon>Microbulbiferaceae</taxon>
        <taxon>Microbulbifer</taxon>
    </lineage>
</organism>
<dbReference type="EMBL" id="FNFH01000004">
    <property type="protein sequence ID" value="SDK37018.1"/>
    <property type="molecule type" value="Genomic_DNA"/>
</dbReference>
<feature type="region of interest" description="Disordered" evidence="5">
    <location>
        <begin position="1"/>
        <end position="25"/>
    </location>
</feature>
<evidence type="ECO:0000313" key="8">
    <source>
        <dbReference type="Proteomes" id="UP000199305"/>
    </source>
</evidence>
<proteinExistence type="predicted"/>
<feature type="transmembrane region" description="Helical" evidence="6">
    <location>
        <begin position="193"/>
        <end position="214"/>
    </location>
</feature>
<dbReference type="Proteomes" id="UP000199305">
    <property type="component" value="Unassembled WGS sequence"/>
</dbReference>
<evidence type="ECO:0000256" key="5">
    <source>
        <dbReference type="SAM" id="MobiDB-lite"/>
    </source>
</evidence>
<feature type="transmembrane region" description="Helical" evidence="6">
    <location>
        <begin position="226"/>
        <end position="248"/>
    </location>
</feature>